<feature type="compositionally biased region" description="Polar residues" evidence="1">
    <location>
        <begin position="254"/>
        <end position="266"/>
    </location>
</feature>
<name>A0ABR3J3Z9_9AGAR</name>
<keyword evidence="2" id="KW-1133">Transmembrane helix</keyword>
<accession>A0ABR3J3Z9</accession>
<feature type="region of interest" description="Disordered" evidence="1">
    <location>
        <begin position="289"/>
        <end position="331"/>
    </location>
</feature>
<proteinExistence type="predicted"/>
<dbReference type="Proteomes" id="UP001556367">
    <property type="component" value="Unassembled WGS sequence"/>
</dbReference>
<feature type="transmembrane region" description="Helical" evidence="2">
    <location>
        <begin position="129"/>
        <end position="153"/>
    </location>
</feature>
<evidence type="ECO:0000313" key="5">
    <source>
        <dbReference type="Proteomes" id="UP001556367"/>
    </source>
</evidence>
<dbReference type="PANTHER" id="PTHR40465:SF1">
    <property type="entry name" value="DUF6534 DOMAIN-CONTAINING PROTEIN"/>
    <property type="match status" value="1"/>
</dbReference>
<protein>
    <recommendedName>
        <fullName evidence="3">DUF6534 domain-containing protein</fullName>
    </recommendedName>
</protein>
<evidence type="ECO:0000313" key="4">
    <source>
        <dbReference type="EMBL" id="KAL0950241.1"/>
    </source>
</evidence>
<dbReference type="EMBL" id="JASNQZ010000012">
    <property type="protein sequence ID" value="KAL0950241.1"/>
    <property type="molecule type" value="Genomic_DNA"/>
</dbReference>
<feature type="region of interest" description="Disordered" evidence="1">
    <location>
        <begin position="247"/>
        <end position="275"/>
    </location>
</feature>
<feature type="domain" description="DUF6534" evidence="3">
    <location>
        <begin position="178"/>
        <end position="250"/>
    </location>
</feature>
<keyword evidence="2" id="KW-0812">Transmembrane</keyword>
<sequence length="331" mass="35899">MDPGQATAGPEGHFNLATVIHGPLFIAFTLEVLLQGVIYVQGYLYYSRFPRDRPFLKALVAVLIFADTLNVIFNAMFLYDSLITHFGDVPNLLNTNWKFATHPILMGLTACIVQLFFSWRIKVVTGNLWVVAAVVVFSLASCVGAVACGVGNLRLERFDAYPKLQPFFIMWLAGLKHSKTGLARTDALIDRIIAVILPTGLLQAAVTVLSAGLAFGLPPPGPKSGSHFIANFVLSKLFTNSLLSSLNSRDPRGSSPTTANTSQGSRTGALRSSRRASDAIAFSDLNKTHTGSQFTQGSKLGRIPDQRVIPIGYPERESGDDSEERHVFSSA</sequence>
<evidence type="ECO:0000256" key="1">
    <source>
        <dbReference type="SAM" id="MobiDB-lite"/>
    </source>
</evidence>
<feature type="transmembrane region" description="Helical" evidence="2">
    <location>
        <begin position="24"/>
        <end position="46"/>
    </location>
</feature>
<keyword evidence="2" id="KW-0472">Membrane</keyword>
<dbReference type="Pfam" id="PF20152">
    <property type="entry name" value="DUF6534"/>
    <property type="match status" value="1"/>
</dbReference>
<organism evidence="4 5">
    <name type="scientific">Hohenbuehelia grisea</name>
    <dbReference type="NCBI Taxonomy" id="104357"/>
    <lineage>
        <taxon>Eukaryota</taxon>
        <taxon>Fungi</taxon>
        <taxon>Dikarya</taxon>
        <taxon>Basidiomycota</taxon>
        <taxon>Agaricomycotina</taxon>
        <taxon>Agaricomycetes</taxon>
        <taxon>Agaricomycetidae</taxon>
        <taxon>Agaricales</taxon>
        <taxon>Pleurotineae</taxon>
        <taxon>Pleurotaceae</taxon>
        <taxon>Hohenbuehelia</taxon>
    </lineage>
</organism>
<evidence type="ECO:0000256" key="2">
    <source>
        <dbReference type="SAM" id="Phobius"/>
    </source>
</evidence>
<feature type="compositionally biased region" description="Polar residues" evidence="1">
    <location>
        <begin position="289"/>
        <end position="298"/>
    </location>
</feature>
<gene>
    <name evidence="4" type="ORF">HGRIS_010226</name>
</gene>
<feature type="transmembrane region" description="Helical" evidence="2">
    <location>
        <begin position="58"/>
        <end position="79"/>
    </location>
</feature>
<comment type="caution">
    <text evidence="4">The sequence shown here is derived from an EMBL/GenBank/DDBJ whole genome shotgun (WGS) entry which is preliminary data.</text>
</comment>
<feature type="transmembrane region" description="Helical" evidence="2">
    <location>
        <begin position="99"/>
        <end position="117"/>
    </location>
</feature>
<dbReference type="InterPro" id="IPR045339">
    <property type="entry name" value="DUF6534"/>
</dbReference>
<dbReference type="PANTHER" id="PTHR40465">
    <property type="entry name" value="CHROMOSOME 1, WHOLE GENOME SHOTGUN SEQUENCE"/>
    <property type="match status" value="1"/>
</dbReference>
<reference evidence="5" key="1">
    <citation type="submission" date="2024-06" db="EMBL/GenBank/DDBJ databases">
        <title>Multi-omics analyses provide insights into the biosynthesis of the anticancer antibiotic pleurotin in Hohenbuehelia grisea.</title>
        <authorList>
            <person name="Weaver J.A."/>
            <person name="Alberti F."/>
        </authorList>
    </citation>
    <scope>NUCLEOTIDE SEQUENCE [LARGE SCALE GENOMIC DNA]</scope>
    <source>
        <strain evidence="5">T-177</strain>
    </source>
</reference>
<feature type="compositionally biased region" description="Basic and acidic residues" evidence="1">
    <location>
        <begin position="314"/>
        <end position="331"/>
    </location>
</feature>
<evidence type="ECO:0000259" key="3">
    <source>
        <dbReference type="Pfam" id="PF20152"/>
    </source>
</evidence>
<keyword evidence="5" id="KW-1185">Reference proteome</keyword>